<protein>
    <submittedName>
        <fullName evidence="1">Uncharacterized protein</fullName>
    </submittedName>
</protein>
<reference evidence="1 2" key="1">
    <citation type="journal article" date="2020" name="Nat. Commun.">
        <title>Genome of Tripterygium wilfordii and identification of cytochrome P450 involved in triptolide biosynthesis.</title>
        <authorList>
            <person name="Tu L."/>
            <person name="Su P."/>
            <person name="Zhang Z."/>
            <person name="Gao L."/>
            <person name="Wang J."/>
            <person name="Hu T."/>
            <person name="Zhou J."/>
            <person name="Zhang Y."/>
            <person name="Zhao Y."/>
            <person name="Liu Y."/>
            <person name="Song Y."/>
            <person name="Tong Y."/>
            <person name="Lu Y."/>
            <person name="Yang J."/>
            <person name="Xu C."/>
            <person name="Jia M."/>
            <person name="Peters R.J."/>
            <person name="Huang L."/>
            <person name="Gao W."/>
        </authorList>
    </citation>
    <scope>NUCLEOTIDE SEQUENCE [LARGE SCALE GENOMIC DNA]</scope>
    <source>
        <strain evidence="2">cv. XIE 37</strain>
        <tissue evidence="1">Leaf</tissue>
    </source>
</reference>
<keyword evidence="2" id="KW-1185">Reference proteome</keyword>
<proteinExistence type="predicted"/>
<dbReference type="EMBL" id="JAAARO010000013">
    <property type="protein sequence ID" value="KAF5738662.1"/>
    <property type="molecule type" value="Genomic_DNA"/>
</dbReference>
<dbReference type="InParanoid" id="A0A7J7CWZ5"/>
<comment type="caution">
    <text evidence="1">The sequence shown here is derived from an EMBL/GenBank/DDBJ whole genome shotgun (WGS) entry which is preliminary data.</text>
</comment>
<organism evidence="1 2">
    <name type="scientific">Tripterygium wilfordii</name>
    <name type="common">Thunder God vine</name>
    <dbReference type="NCBI Taxonomy" id="458696"/>
    <lineage>
        <taxon>Eukaryota</taxon>
        <taxon>Viridiplantae</taxon>
        <taxon>Streptophyta</taxon>
        <taxon>Embryophyta</taxon>
        <taxon>Tracheophyta</taxon>
        <taxon>Spermatophyta</taxon>
        <taxon>Magnoliopsida</taxon>
        <taxon>eudicotyledons</taxon>
        <taxon>Gunneridae</taxon>
        <taxon>Pentapetalae</taxon>
        <taxon>rosids</taxon>
        <taxon>fabids</taxon>
        <taxon>Celastrales</taxon>
        <taxon>Celastraceae</taxon>
        <taxon>Tripterygium</taxon>
    </lineage>
</organism>
<evidence type="ECO:0000313" key="1">
    <source>
        <dbReference type="EMBL" id="KAF5738662.1"/>
    </source>
</evidence>
<evidence type="ECO:0000313" key="2">
    <source>
        <dbReference type="Proteomes" id="UP000593562"/>
    </source>
</evidence>
<dbReference type="Proteomes" id="UP000593562">
    <property type="component" value="Unassembled WGS sequence"/>
</dbReference>
<accession>A0A7J7CWZ5</accession>
<name>A0A7J7CWZ5_TRIWF</name>
<sequence>MLSLFVIHPSMLSAKANVKLFEKTCSSDSKIYEGMSKAISLPIRKSDDFRKLYHGLRSYDQPTENPADCFTEGGNLIPAAVWLSLKLDDMSDNEMVNSIIS</sequence>
<gene>
    <name evidence="1" type="ORF">HS088_TW13G01563</name>
</gene>
<dbReference type="AlphaFoldDB" id="A0A7J7CWZ5"/>